<evidence type="ECO:0000313" key="2">
    <source>
        <dbReference type="Proteomes" id="UP001164250"/>
    </source>
</evidence>
<proteinExistence type="predicted"/>
<keyword evidence="2" id="KW-1185">Reference proteome</keyword>
<protein>
    <submittedName>
        <fullName evidence="1">Uncharacterized protein</fullName>
    </submittedName>
</protein>
<dbReference type="EMBL" id="CM047908">
    <property type="protein sequence ID" value="KAJ0080999.1"/>
    <property type="molecule type" value="Genomic_DNA"/>
</dbReference>
<name>A0ACC1A452_9ROSI</name>
<dbReference type="Proteomes" id="UP001164250">
    <property type="component" value="Chromosome 12"/>
</dbReference>
<comment type="caution">
    <text evidence="1">The sequence shown here is derived from an EMBL/GenBank/DDBJ whole genome shotgun (WGS) entry which is preliminary data.</text>
</comment>
<reference evidence="2" key="1">
    <citation type="journal article" date="2023" name="G3 (Bethesda)">
        <title>Genome assembly and association tests identify interacting loci associated with vigor, precocity, and sex in interspecific pistachio rootstocks.</title>
        <authorList>
            <person name="Palmer W."/>
            <person name="Jacygrad E."/>
            <person name="Sagayaradj S."/>
            <person name="Cavanaugh K."/>
            <person name="Han R."/>
            <person name="Bertier L."/>
            <person name="Beede B."/>
            <person name="Kafkas S."/>
            <person name="Golino D."/>
            <person name="Preece J."/>
            <person name="Michelmore R."/>
        </authorList>
    </citation>
    <scope>NUCLEOTIDE SEQUENCE [LARGE SCALE GENOMIC DNA]</scope>
</reference>
<accession>A0ACC1A452</accession>
<evidence type="ECO:0000313" key="1">
    <source>
        <dbReference type="EMBL" id="KAJ0080999.1"/>
    </source>
</evidence>
<gene>
    <name evidence="1" type="ORF">Patl1_11827</name>
</gene>
<sequence length="115" mass="12825">MVTFSKRRQGLCRKAQEYANITGSHVAVLVFSPTGKPFVHGSPSFEAVVESYLNAGRRENDTWEGFVGLEEKAAAAESVEELMVVKMMLEKIRETVLKSLKDLEEEKFVESLLSG</sequence>
<organism evidence="1 2">
    <name type="scientific">Pistacia atlantica</name>
    <dbReference type="NCBI Taxonomy" id="434234"/>
    <lineage>
        <taxon>Eukaryota</taxon>
        <taxon>Viridiplantae</taxon>
        <taxon>Streptophyta</taxon>
        <taxon>Embryophyta</taxon>
        <taxon>Tracheophyta</taxon>
        <taxon>Spermatophyta</taxon>
        <taxon>Magnoliopsida</taxon>
        <taxon>eudicotyledons</taxon>
        <taxon>Gunneridae</taxon>
        <taxon>Pentapetalae</taxon>
        <taxon>rosids</taxon>
        <taxon>malvids</taxon>
        <taxon>Sapindales</taxon>
        <taxon>Anacardiaceae</taxon>
        <taxon>Pistacia</taxon>
    </lineage>
</organism>